<accession>A0A9W6FQC4</accession>
<keyword evidence="2" id="KW-1185">Reference proteome</keyword>
<sequence length="152" mass="17118">MRTVSLAAKIITTRWVVRLPIPMYRAGLGALLGRRFTMIEHVGRKSGEPRFVVLEVVERPDERTVTVAAGFGPTSQWYRNLRANPECHVSTGRIRRRPAHAELLDADGSAEVLAGYAERYPKAWDALSKMMRDATGEDDPEIPIVRLHLAER</sequence>
<organism evidence="1 2">
    <name type="scientific">Agromyces rhizosphaerae</name>
    <dbReference type="NCBI Taxonomy" id="88374"/>
    <lineage>
        <taxon>Bacteria</taxon>
        <taxon>Bacillati</taxon>
        <taxon>Actinomycetota</taxon>
        <taxon>Actinomycetes</taxon>
        <taxon>Micrococcales</taxon>
        <taxon>Microbacteriaceae</taxon>
        <taxon>Agromyces</taxon>
    </lineage>
</organism>
<dbReference type="InterPro" id="IPR012349">
    <property type="entry name" value="Split_barrel_FMN-bd"/>
</dbReference>
<gene>
    <name evidence="1" type="ORF">ARHIZOSPH14_26220</name>
</gene>
<evidence type="ECO:0000313" key="2">
    <source>
        <dbReference type="Proteomes" id="UP001144396"/>
    </source>
</evidence>
<evidence type="ECO:0000313" key="1">
    <source>
        <dbReference type="EMBL" id="GLI28380.1"/>
    </source>
</evidence>
<dbReference type="Pfam" id="PF04075">
    <property type="entry name" value="F420H2_quin_red"/>
    <property type="match status" value="1"/>
</dbReference>
<name>A0A9W6FQC4_9MICO</name>
<dbReference type="InterPro" id="IPR004378">
    <property type="entry name" value="F420H2_quin_Rdtase"/>
</dbReference>
<protein>
    <recommendedName>
        <fullName evidence="3">Nitroreductase family deazaflavin-dependent oxidoreductase</fullName>
    </recommendedName>
</protein>
<dbReference type="GO" id="GO:0016491">
    <property type="term" value="F:oxidoreductase activity"/>
    <property type="evidence" value="ECO:0007669"/>
    <property type="project" value="InterPro"/>
</dbReference>
<dbReference type="EMBL" id="BSDP01000001">
    <property type="protein sequence ID" value="GLI28380.1"/>
    <property type="molecule type" value="Genomic_DNA"/>
</dbReference>
<dbReference type="NCBIfam" id="TIGR00026">
    <property type="entry name" value="hi_GC_TIGR00026"/>
    <property type="match status" value="1"/>
</dbReference>
<evidence type="ECO:0008006" key="3">
    <source>
        <dbReference type="Google" id="ProtNLM"/>
    </source>
</evidence>
<proteinExistence type="predicted"/>
<dbReference type="Gene3D" id="2.30.110.10">
    <property type="entry name" value="Electron Transport, Fmn-binding Protein, Chain A"/>
    <property type="match status" value="1"/>
</dbReference>
<comment type="caution">
    <text evidence="1">The sequence shown here is derived from an EMBL/GenBank/DDBJ whole genome shotgun (WGS) entry which is preliminary data.</text>
</comment>
<reference evidence="1" key="1">
    <citation type="submission" date="2022-12" db="EMBL/GenBank/DDBJ databases">
        <title>Reference genome sequencing for broad-spectrum identification of bacterial and archaeal isolates by mass spectrometry.</title>
        <authorList>
            <person name="Sekiguchi Y."/>
            <person name="Tourlousse D.M."/>
        </authorList>
    </citation>
    <scope>NUCLEOTIDE SEQUENCE</scope>
    <source>
        <strain evidence="1">14</strain>
    </source>
</reference>
<dbReference type="Proteomes" id="UP001144396">
    <property type="component" value="Unassembled WGS sequence"/>
</dbReference>
<dbReference type="SUPFAM" id="SSF50475">
    <property type="entry name" value="FMN-binding split barrel"/>
    <property type="match status" value="1"/>
</dbReference>
<dbReference type="AlphaFoldDB" id="A0A9W6FQC4"/>